<evidence type="ECO:0000256" key="1">
    <source>
        <dbReference type="SAM" id="MobiDB-lite"/>
    </source>
</evidence>
<protein>
    <submittedName>
        <fullName evidence="2">Uncharacterized protein</fullName>
    </submittedName>
</protein>
<name>A0A024E8B5_9PSED</name>
<gene>
    <name evidence="2" type="ORF">OU5_2085</name>
</gene>
<feature type="region of interest" description="Disordered" evidence="1">
    <location>
        <begin position="17"/>
        <end position="42"/>
    </location>
</feature>
<evidence type="ECO:0000313" key="3">
    <source>
        <dbReference type="Proteomes" id="UP000026913"/>
    </source>
</evidence>
<dbReference type="EMBL" id="CP005960">
    <property type="protein sequence ID" value="AHZ69164.1"/>
    <property type="molecule type" value="Genomic_DNA"/>
</dbReference>
<dbReference type="AlphaFoldDB" id="A0A024E8B5"/>
<accession>A0A024E8B5</accession>
<dbReference type="HOGENOM" id="CLU_3256573_0_0_6"/>
<evidence type="ECO:0000313" key="2">
    <source>
        <dbReference type="EMBL" id="AHZ69164.1"/>
    </source>
</evidence>
<feature type="compositionally biased region" description="Basic and acidic residues" evidence="1">
    <location>
        <begin position="20"/>
        <end position="42"/>
    </location>
</feature>
<sequence>MPPLDLVTICDKCNKSRAHGNHEQCSKQRQAEGIARRAQESQ</sequence>
<organism evidence="2 3">
    <name type="scientific">Pseudomonas mandelii JR-1</name>
    <dbReference type="NCBI Taxonomy" id="1147786"/>
    <lineage>
        <taxon>Bacteria</taxon>
        <taxon>Pseudomonadati</taxon>
        <taxon>Pseudomonadota</taxon>
        <taxon>Gammaproteobacteria</taxon>
        <taxon>Pseudomonadales</taxon>
        <taxon>Pseudomonadaceae</taxon>
        <taxon>Pseudomonas</taxon>
    </lineage>
</organism>
<dbReference type="Proteomes" id="UP000026913">
    <property type="component" value="Chromosome"/>
</dbReference>
<reference evidence="2 3" key="1">
    <citation type="journal article" date="2012" name="J. Bacteriol.">
        <title>Genome sequence of cold-adapted Pseudomonas mandelii strain JR-1.</title>
        <authorList>
            <person name="Jang S.H."/>
            <person name="Kim J."/>
            <person name="Kim J."/>
            <person name="Hong S."/>
            <person name="Lee C."/>
        </authorList>
    </citation>
    <scope>NUCLEOTIDE SEQUENCE [LARGE SCALE GENOMIC DNA]</scope>
    <source>
        <strain evidence="2 3">JR-1</strain>
    </source>
</reference>
<proteinExistence type="predicted"/>
<dbReference type="KEGG" id="pman:OU5_2085"/>